<evidence type="ECO:0000256" key="1">
    <source>
        <dbReference type="SAM" id="MobiDB-lite"/>
    </source>
</evidence>
<proteinExistence type="predicted"/>
<keyword evidence="3" id="KW-1185">Reference proteome</keyword>
<dbReference type="Proteomes" id="UP000234882">
    <property type="component" value="Chromosome"/>
</dbReference>
<sequence>MAKLFSKTKIIRGEEVIPARTVFEATPSEAKQFDALKSARPATADEVKAHAEAQAKADGTTFAG</sequence>
<dbReference type="KEGG" id="paru:CYR75_00110"/>
<dbReference type="RefSeq" id="WP_101498306.1">
    <property type="nucleotide sequence ID" value="NZ_CP025583.1"/>
</dbReference>
<feature type="region of interest" description="Disordered" evidence="1">
    <location>
        <begin position="44"/>
        <end position="64"/>
    </location>
</feature>
<reference evidence="3" key="1">
    <citation type="submission" date="2017-12" db="EMBL/GenBank/DDBJ databases">
        <title>Genomic analysis of Paracoccus sp. CBA4604.</title>
        <authorList>
            <person name="Roh S.W."/>
            <person name="Kim J.Y."/>
            <person name="Kim J.S."/>
        </authorList>
    </citation>
    <scope>NUCLEOTIDE SEQUENCE [LARGE SCALE GENOMIC DNA]</scope>
    <source>
        <strain evidence="3">CBA4604</strain>
    </source>
</reference>
<dbReference type="AlphaFoldDB" id="A0A2K9MBC0"/>
<name>A0A2K9MBC0_9RHOB</name>
<evidence type="ECO:0000313" key="2">
    <source>
        <dbReference type="EMBL" id="AUM72920.1"/>
    </source>
</evidence>
<accession>A0A2K9MBC0</accession>
<dbReference type="OrthoDB" id="7875957at2"/>
<dbReference type="EMBL" id="CP025583">
    <property type="protein sequence ID" value="AUM72920.1"/>
    <property type="molecule type" value="Genomic_DNA"/>
</dbReference>
<organism evidence="2 3">
    <name type="scientific">Paracoccus jeotgali</name>
    <dbReference type="NCBI Taxonomy" id="2065379"/>
    <lineage>
        <taxon>Bacteria</taxon>
        <taxon>Pseudomonadati</taxon>
        <taxon>Pseudomonadota</taxon>
        <taxon>Alphaproteobacteria</taxon>
        <taxon>Rhodobacterales</taxon>
        <taxon>Paracoccaceae</taxon>
        <taxon>Paracoccus</taxon>
    </lineage>
</organism>
<protein>
    <submittedName>
        <fullName evidence="2">Uncharacterized protein</fullName>
    </submittedName>
</protein>
<feature type="compositionally biased region" description="Basic and acidic residues" evidence="1">
    <location>
        <begin position="44"/>
        <end position="55"/>
    </location>
</feature>
<evidence type="ECO:0000313" key="3">
    <source>
        <dbReference type="Proteomes" id="UP000234882"/>
    </source>
</evidence>
<gene>
    <name evidence="2" type="ORF">CYR75_00110</name>
</gene>